<evidence type="ECO:0000313" key="3">
    <source>
        <dbReference type="Proteomes" id="UP000012073"/>
    </source>
</evidence>
<proteinExistence type="predicted"/>
<sequence>MHDYGTDAVCASDIGMTWHDSGSTITDSISNNPTHSKMSVCPALALFFVSFIIASAQSTSNNCDRGFFFNGTRCRECPAGTYQDERRAGSCKKCPPGTFSEIPGMVGIDLCLPCPAGTFLTKRGNPSEANCIKCPPGQSSVRGSISCARCNPGTFLVARRDRLEWNRRRPTCRNCPMNTFSAMPNAKKCTPCPISLVSTEGKAICTKCRPGFRLTIEDLPGRRCVRCNSFKVSDGTTPCLRCPPGFFNRRSVGASTCRPCPPGTTSSQNGDKCEKCLAGSVRGTGSPFCLPRDTPCPENYFLNGANACQTCSKSERFDEKTKKCISCGRNMESKGGLSQICEKCPSDRVSGRNGCVCKPGLAIDRDGSCFRCPAGQIWDGDFCRECDGLFEIVPPGSLSCSECPPGTVPSFPFARCETCPNGTRPSMDIGFNSKLTARCVDVKTGCRPGFLRNLLDGNFRDCHPASCPPGTVEQLVNFGFSDRTRICHDCLRGEFFNRVKCKRCPGNAVSPGGLVNSCQRCPRGMEPDPEDLSRCACLSTFSEARGMVNGICAPCPKGMFGFLLSELGCRKCPSGLVSARRGAFECKLCPIGSVANKNQTGCEECVSGTTSFGVGETTFIYGALAALAPAQLPSKRLVKRLQQHMPLPTPQPPQLQDGRHGQPIRVILLRATPQVVCDSLPRGVPARWPRARCPGGRQVGVVAARGQVQGALERLGGRGGGVERPL</sequence>
<dbReference type="Gramene" id="CDF40974">
    <property type="protein sequence ID" value="CDF40974"/>
    <property type="gene ID" value="CHC_T00007561001"/>
</dbReference>
<accession>R7QSA1</accession>
<dbReference type="Pfam" id="PF07699">
    <property type="entry name" value="Ephrin_rec_like"/>
    <property type="match status" value="1"/>
</dbReference>
<dbReference type="GeneID" id="17318981"/>
<dbReference type="PANTHER" id="PTHR46967:SF1">
    <property type="entry name" value="KERATIN-ASSOCIATED PROTEIN 16-1-LIKE"/>
    <property type="match status" value="1"/>
</dbReference>
<gene>
    <name evidence="2" type="ORF">CHC_T00007561001</name>
</gene>
<dbReference type="SUPFAM" id="SSF57184">
    <property type="entry name" value="Growth factor receptor domain"/>
    <property type="match status" value="4"/>
</dbReference>
<dbReference type="InterPro" id="IPR009030">
    <property type="entry name" value="Growth_fac_rcpt_cys_sf"/>
</dbReference>
<dbReference type="PANTHER" id="PTHR46967">
    <property type="entry name" value="INSULIN-LIKE GROWTH FACTOR BINDING PROTEIN,N-TERMINAL"/>
    <property type="match status" value="1"/>
</dbReference>
<name>R7QSA1_CHOCR</name>
<dbReference type="Proteomes" id="UP000012073">
    <property type="component" value="Unassembled WGS sequence"/>
</dbReference>
<dbReference type="Gene3D" id="2.10.50.10">
    <property type="entry name" value="Tumor Necrosis Factor Receptor, subunit A, domain 2"/>
    <property type="match status" value="5"/>
</dbReference>
<dbReference type="EMBL" id="HG002285">
    <property type="protein sequence ID" value="CDF40974.1"/>
    <property type="molecule type" value="Genomic_DNA"/>
</dbReference>
<feature type="domain" description="Tyrosine-protein kinase ephrin type A/B receptor-like" evidence="1">
    <location>
        <begin position="70"/>
        <end position="111"/>
    </location>
</feature>
<organism evidence="2 3">
    <name type="scientific">Chondrus crispus</name>
    <name type="common">Carrageen Irish moss</name>
    <name type="synonym">Polymorpha crispa</name>
    <dbReference type="NCBI Taxonomy" id="2769"/>
    <lineage>
        <taxon>Eukaryota</taxon>
        <taxon>Rhodophyta</taxon>
        <taxon>Florideophyceae</taxon>
        <taxon>Rhodymeniophycidae</taxon>
        <taxon>Gigartinales</taxon>
        <taxon>Gigartinaceae</taxon>
        <taxon>Chondrus</taxon>
    </lineage>
</organism>
<dbReference type="PhylomeDB" id="R7QSA1"/>
<dbReference type="KEGG" id="ccp:CHC_T00007561001"/>
<evidence type="ECO:0000313" key="2">
    <source>
        <dbReference type="EMBL" id="CDF40974.1"/>
    </source>
</evidence>
<keyword evidence="3" id="KW-1185">Reference proteome</keyword>
<dbReference type="SMART" id="SM01411">
    <property type="entry name" value="Ephrin_rec_like"/>
    <property type="match status" value="8"/>
</dbReference>
<dbReference type="RefSeq" id="XP_005711268.1">
    <property type="nucleotide sequence ID" value="XM_005711211.1"/>
</dbReference>
<dbReference type="OrthoDB" id="413581at2759"/>
<evidence type="ECO:0000259" key="1">
    <source>
        <dbReference type="Pfam" id="PF07699"/>
    </source>
</evidence>
<dbReference type="AlphaFoldDB" id="R7QSA1"/>
<dbReference type="OMA" id="HGTNCET"/>
<protein>
    <recommendedName>
        <fullName evidence="1">Tyrosine-protein kinase ephrin type A/B receptor-like domain-containing protein</fullName>
    </recommendedName>
</protein>
<reference evidence="3" key="1">
    <citation type="journal article" date="2013" name="Proc. Natl. Acad. Sci. U.S.A.">
        <title>Genome structure and metabolic features in the red seaweed Chondrus crispus shed light on evolution of the Archaeplastida.</title>
        <authorList>
            <person name="Collen J."/>
            <person name="Porcel B."/>
            <person name="Carre W."/>
            <person name="Ball S.G."/>
            <person name="Chaparro C."/>
            <person name="Tonon T."/>
            <person name="Barbeyron T."/>
            <person name="Michel G."/>
            <person name="Noel B."/>
            <person name="Valentin K."/>
            <person name="Elias M."/>
            <person name="Artiguenave F."/>
            <person name="Arun A."/>
            <person name="Aury J.M."/>
            <person name="Barbosa-Neto J.F."/>
            <person name="Bothwell J.H."/>
            <person name="Bouget F.Y."/>
            <person name="Brillet L."/>
            <person name="Cabello-Hurtado F."/>
            <person name="Capella-Gutierrez S."/>
            <person name="Charrier B."/>
            <person name="Cladiere L."/>
            <person name="Cock J.M."/>
            <person name="Coelho S.M."/>
            <person name="Colleoni C."/>
            <person name="Czjzek M."/>
            <person name="Da Silva C."/>
            <person name="Delage L."/>
            <person name="Denoeud F."/>
            <person name="Deschamps P."/>
            <person name="Dittami S.M."/>
            <person name="Gabaldon T."/>
            <person name="Gachon C.M."/>
            <person name="Groisillier A."/>
            <person name="Herve C."/>
            <person name="Jabbari K."/>
            <person name="Katinka M."/>
            <person name="Kloareg B."/>
            <person name="Kowalczyk N."/>
            <person name="Labadie K."/>
            <person name="Leblanc C."/>
            <person name="Lopez P.J."/>
            <person name="McLachlan D.H."/>
            <person name="Meslet-Cladiere L."/>
            <person name="Moustafa A."/>
            <person name="Nehr Z."/>
            <person name="Nyvall Collen P."/>
            <person name="Panaud O."/>
            <person name="Partensky F."/>
            <person name="Poulain J."/>
            <person name="Rensing S.A."/>
            <person name="Rousvoal S."/>
            <person name="Samson G."/>
            <person name="Symeonidi A."/>
            <person name="Weissenbach J."/>
            <person name="Zambounis A."/>
            <person name="Wincker P."/>
            <person name="Boyen C."/>
        </authorList>
    </citation>
    <scope>NUCLEOTIDE SEQUENCE [LARGE SCALE GENOMIC DNA]</scope>
    <source>
        <strain evidence="3">cv. Stackhouse</strain>
    </source>
</reference>
<dbReference type="InterPro" id="IPR011641">
    <property type="entry name" value="Tyr-kin_ephrin_A/B_rcpt-like"/>
</dbReference>